<reference evidence="2 3" key="1">
    <citation type="submission" date="2014-02" db="EMBL/GenBank/DDBJ databases">
        <title>Single nucleus genome sequencing reveals high similarity among nuclei of an endomycorrhizal fungus.</title>
        <authorList>
            <person name="Lin K."/>
            <person name="Geurts R."/>
            <person name="Zhang Z."/>
            <person name="Limpens E."/>
            <person name="Saunders D.G."/>
            <person name="Mu D."/>
            <person name="Pang E."/>
            <person name="Cao H."/>
            <person name="Cha H."/>
            <person name="Lin T."/>
            <person name="Zhou Q."/>
            <person name="Shang Y."/>
            <person name="Li Y."/>
            <person name="Ivanov S."/>
            <person name="Sharma T."/>
            <person name="Velzen R.V."/>
            <person name="Ruijter N.D."/>
            <person name="Aanen D.K."/>
            <person name="Win J."/>
            <person name="Kamoun S."/>
            <person name="Bisseling T."/>
            <person name="Huang S."/>
        </authorList>
    </citation>
    <scope>NUCLEOTIDE SEQUENCE [LARGE SCALE GENOMIC DNA]</scope>
    <source>
        <strain evidence="3">DAOM197198w</strain>
    </source>
</reference>
<dbReference type="Pfam" id="PF12937">
    <property type="entry name" value="F-box-like"/>
    <property type="match status" value="1"/>
</dbReference>
<dbReference type="AlphaFoldDB" id="A0A015INJ3"/>
<protein>
    <recommendedName>
        <fullName evidence="1">F-box domain-containing protein</fullName>
    </recommendedName>
</protein>
<name>A0A015INJ3_RHIIW</name>
<feature type="domain" description="F-box" evidence="1">
    <location>
        <begin position="27"/>
        <end position="69"/>
    </location>
</feature>
<sequence>MMLLNFFKEKKKKEQTKKVDIRYSKPLPPEIVRLIVLYLKNDKKSLHSCLLVSRNWCRETVDLLWKQPFHFLYTCNKINSSVTSQSRKSKLYNQQYCCSNEKRQYQATNLLMTYLLIKHDKEFIEEGIIKAESERITFNYFEFLFVLDLHELYYAVKDWNRWNMPISKFNIDNPLPLKFESIIRYFIMNTSKLQVLSLDTEFILYEFNNKNPCSFLIDVKVSKYDNNNEYFSYRDNYILKLLIKESKSIQFFQFFDNLTELILTIKENKCEIFLFLSQICHNIQKLITKTDNRNSTCESNSLISLIRTQHNLVHFEIFDVPEMYINEILESLKYSQHNSLRTLILNNVRIIYNSTILSYLKYLQNLQELRFNNCMCRRNLFFDNEYNKKDIFDEEKNYEEGLWLPNLKYLQVNFIDENEEEFNELSFILSSILTRCSPLIISNNI</sequence>
<dbReference type="OrthoDB" id="2337667at2759"/>
<evidence type="ECO:0000313" key="3">
    <source>
        <dbReference type="Proteomes" id="UP000022910"/>
    </source>
</evidence>
<dbReference type="InterPro" id="IPR001810">
    <property type="entry name" value="F-box_dom"/>
</dbReference>
<dbReference type="Proteomes" id="UP000022910">
    <property type="component" value="Unassembled WGS sequence"/>
</dbReference>
<gene>
    <name evidence="2" type="ORF">RirG_221930</name>
</gene>
<accession>A0A015INJ3</accession>
<dbReference type="HOGENOM" id="CLU_039089_0_0_1"/>
<evidence type="ECO:0000259" key="1">
    <source>
        <dbReference type="Pfam" id="PF12937"/>
    </source>
</evidence>
<evidence type="ECO:0000313" key="2">
    <source>
        <dbReference type="EMBL" id="EXX55810.1"/>
    </source>
</evidence>
<organism evidence="2 3">
    <name type="scientific">Rhizophagus irregularis (strain DAOM 197198w)</name>
    <name type="common">Glomus intraradices</name>
    <dbReference type="NCBI Taxonomy" id="1432141"/>
    <lineage>
        <taxon>Eukaryota</taxon>
        <taxon>Fungi</taxon>
        <taxon>Fungi incertae sedis</taxon>
        <taxon>Mucoromycota</taxon>
        <taxon>Glomeromycotina</taxon>
        <taxon>Glomeromycetes</taxon>
        <taxon>Glomerales</taxon>
        <taxon>Glomeraceae</taxon>
        <taxon>Rhizophagus</taxon>
    </lineage>
</organism>
<proteinExistence type="predicted"/>
<comment type="caution">
    <text evidence="2">The sequence shown here is derived from an EMBL/GenBank/DDBJ whole genome shotgun (WGS) entry which is preliminary data.</text>
</comment>
<dbReference type="EMBL" id="JEMT01027966">
    <property type="protein sequence ID" value="EXX55810.1"/>
    <property type="molecule type" value="Genomic_DNA"/>
</dbReference>
<dbReference type="CDD" id="cd09917">
    <property type="entry name" value="F-box_SF"/>
    <property type="match status" value="1"/>
</dbReference>
<keyword evidence="3" id="KW-1185">Reference proteome</keyword>